<sequence>MTCLTEKAVWNFGVVLMRIECGERESEEKRLPLVFKDCSSLRDLDKHERLGKFGTSCWAASWADWSTWRLGFVASWGFEGDFLLRIPCSNQYESKRLRRQRRFPRRQHHRLLLAPTRSKLSRFECRVRQTGFFTRLGRLIWEKVKSDVEKLFSGFSKTRDNLAVINKLLLYWNLADTDLVPNEELEEIVESLREDIVAAKLKSAREIKEALKKSVLDLLTTKGSKTELQLGYRKPAVVMVVGFNGGGKTTSLGKNGTQS</sequence>
<dbReference type="Gene3D" id="1.20.120.140">
    <property type="entry name" value="Signal recognition particle SRP54, nucleotide-binding domain"/>
    <property type="match status" value="1"/>
</dbReference>
<evidence type="ECO:0008006" key="3">
    <source>
        <dbReference type="Google" id="ProtNLM"/>
    </source>
</evidence>
<dbReference type="Proteomes" id="UP001054821">
    <property type="component" value="Chromosome 2"/>
</dbReference>
<keyword evidence="2" id="KW-1185">Reference proteome</keyword>
<name>A0AAD4ZGW4_PRUDU</name>
<dbReference type="AlphaFoldDB" id="A0AAD4ZGW4"/>
<accession>A0AAD4ZGW4</accession>
<protein>
    <recommendedName>
        <fullName evidence="3">Signal recognition particle SRP54 helical bundle domain-containing protein</fullName>
    </recommendedName>
</protein>
<evidence type="ECO:0000313" key="2">
    <source>
        <dbReference type="Proteomes" id="UP001054821"/>
    </source>
</evidence>
<organism evidence="1 2">
    <name type="scientific">Prunus dulcis</name>
    <name type="common">Almond</name>
    <name type="synonym">Amygdalus dulcis</name>
    <dbReference type="NCBI Taxonomy" id="3755"/>
    <lineage>
        <taxon>Eukaryota</taxon>
        <taxon>Viridiplantae</taxon>
        <taxon>Streptophyta</taxon>
        <taxon>Embryophyta</taxon>
        <taxon>Tracheophyta</taxon>
        <taxon>Spermatophyta</taxon>
        <taxon>Magnoliopsida</taxon>
        <taxon>eudicotyledons</taxon>
        <taxon>Gunneridae</taxon>
        <taxon>Pentapetalae</taxon>
        <taxon>rosids</taxon>
        <taxon>fabids</taxon>
        <taxon>Rosales</taxon>
        <taxon>Rosaceae</taxon>
        <taxon>Amygdaloideae</taxon>
        <taxon>Amygdaleae</taxon>
        <taxon>Prunus</taxon>
    </lineage>
</organism>
<dbReference type="PANTHER" id="PTHR43134:SF7">
    <property type="entry name" value="CELL DIVISION PROTEIN FTSY HOMOLOG, CHLOROPLASTIC"/>
    <property type="match status" value="1"/>
</dbReference>
<dbReference type="GO" id="GO:0005047">
    <property type="term" value="F:signal recognition particle binding"/>
    <property type="evidence" value="ECO:0007669"/>
    <property type="project" value="TreeGrafter"/>
</dbReference>
<gene>
    <name evidence="1" type="ORF">L3X38_013337</name>
</gene>
<dbReference type="GO" id="GO:0003924">
    <property type="term" value="F:GTPase activity"/>
    <property type="evidence" value="ECO:0007669"/>
    <property type="project" value="TreeGrafter"/>
</dbReference>
<dbReference type="PANTHER" id="PTHR43134">
    <property type="entry name" value="SIGNAL RECOGNITION PARTICLE RECEPTOR SUBUNIT ALPHA"/>
    <property type="match status" value="1"/>
</dbReference>
<evidence type="ECO:0000313" key="1">
    <source>
        <dbReference type="EMBL" id="KAI5345460.1"/>
    </source>
</evidence>
<dbReference type="InterPro" id="IPR042101">
    <property type="entry name" value="SRP54_N_sf"/>
</dbReference>
<comment type="caution">
    <text evidence="1">The sequence shown here is derived from an EMBL/GenBank/DDBJ whole genome shotgun (WGS) entry which is preliminary data.</text>
</comment>
<proteinExistence type="predicted"/>
<dbReference type="GO" id="GO:0016020">
    <property type="term" value="C:membrane"/>
    <property type="evidence" value="ECO:0007669"/>
    <property type="project" value="TreeGrafter"/>
</dbReference>
<dbReference type="EMBL" id="JAJFAZ020000002">
    <property type="protein sequence ID" value="KAI5345460.1"/>
    <property type="molecule type" value="Genomic_DNA"/>
</dbReference>
<dbReference type="GO" id="GO:0006605">
    <property type="term" value="P:protein targeting"/>
    <property type="evidence" value="ECO:0007669"/>
    <property type="project" value="TreeGrafter"/>
</dbReference>
<reference evidence="1 2" key="1">
    <citation type="journal article" date="2022" name="G3 (Bethesda)">
        <title>Whole-genome sequence and methylome profiling of the almond [Prunus dulcis (Mill.) D.A. Webb] cultivar 'Nonpareil'.</title>
        <authorList>
            <person name="D'Amico-Willman K.M."/>
            <person name="Ouma W.Z."/>
            <person name="Meulia T."/>
            <person name="Sideli G.M."/>
            <person name="Gradziel T.M."/>
            <person name="Fresnedo-Ramirez J."/>
        </authorList>
    </citation>
    <scope>NUCLEOTIDE SEQUENCE [LARGE SCALE GENOMIC DNA]</scope>
    <source>
        <strain evidence="1">Clone GOH B32 T37-40</strain>
    </source>
</reference>